<evidence type="ECO:0000313" key="2">
    <source>
        <dbReference type="Proteomes" id="UP001217089"/>
    </source>
</evidence>
<feature type="non-terminal residue" evidence="1">
    <location>
        <position position="212"/>
    </location>
</feature>
<dbReference type="InterPro" id="IPR036052">
    <property type="entry name" value="TrpB-like_PALP_sf"/>
</dbReference>
<gene>
    <name evidence="1" type="ORF">KUTeg_005298</name>
</gene>
<dbReference type="PANTHER" id="PTHR42690:SF1">
    <property type="entry name" value="THREONINE SYNTHASE-LIKE 2"/>
    <property type="match status" value="1"/>
</dbReference>
<organism evidence="1 2">
    <name type="scientific">Tegillarca granosa</name>
    <name type="common">Malaysian cockle</name>
    <name type="synonym">Anadara granosa</name>
    <dbReference type="NCBI Taxonomy" id="220873"/>
    <lineage>
        <taxon>Eukaryota</taxon>
        <taxon>Metazoa</taxon>
        <taxon>Spiralia</taxon>
        <taxon>Lophotrochozoa</taxon>
        <taxon>Mollusca</taxon>
        <taxon>Bivalvia</taxon>
        <taxon>Autobranchia</taxon>
        <taxon>Pteriomorphia</taxon>
        <taxon>Arcoida</taxon>
        <taxon>Arcoidea</taxon>
        <taxon>Arcidae</taxon>
        <taxon>Tegillarca</taxon>
    </lineage>
</organism>
<name>A0ABQ9FJD1_TEGGR</name>
<dbReference type="SUPFAM" id="SSF53686">
    <property type="entry name" value="Tryptophan synthase beta subunit-like PLP-dependent enzymes"/>
    <property type="match status" value="1"/>
</dbReference>
<comment type="caution">
    <text evidence="1">The sequence shown here is derived from an EMBL/GenBank/DDBJ whole genome shotgun (WGS) entry which is preliminary data.</text>
</comment>
<dbReference type="PANTHER" id="PTHR42690">
    <property type="entry name" value="THREONINE SYNTHASE FAMILY MEMBER"/>
    <property type="match status" value="1"/>
</dbReference>
<proteinExistence type="predicted"/>
<dbReference type="EMBL" id="JARBDR010000246">
    <property type="protein sequence ID" value="KAJ8317394.1"/>
    <property type="molecule type" value="Genomic_DNA"/>
</dbReference>
<protein>
    <submittedName>
        <fullName evidence="1">Uncharacterized protein</fullName>
    </submittedName>
</protein>
<keyword evidence="2" id="KW-1185">Reference proteome</keyword>
<dbReference type="InterPro" id="IPR051166">
    <property type="entry name" value="Threonine_Synthase"/>
</dbReference>
<dbReference type="Proteomes" id="UP001217089">
    <property type="component" value="Unassembled WGS sequence"/>
</dbReference>
<reference evidence="1 2" key="1">
    <citation type="submission" date="2022-12" db="EMBL/GenBank/DDBJ databases">
        <title>Chromosome-level genome of Tegillarca granosa.</title>
        <authorList>
            <person name="Kim J."/>
        </authorList>
    </citation>
    <scope>NUCLEOTIDE SEQUENCE [LARGE SCALE GENOMIC DNA]</scope>
    <source>
        <strain evidence="1">Teg-2019</strain>
        <tissue evidence="1">Adductor muscle</tissue>
    </source>
</reference>
<evidence type="ECO:0000313" key="1">
    <source>
        <dbReference type="EMBL" id="KAJ8317394.1"/>
    </source>
</evidence>
<sequence>MELYHGVTWAFKDLALSCVGQFLEYFLSKRKKYLTILVVDGTSDDLDIPIKQCFMDTEFCRKHNLCSINSINWARIMVQTVHYFYAYLQNDIVARTVQNGDFSVSENVIPTLAPAMDIQLPYNMERIWHMVTDGDHVLIKRLMDEFENNRKLKVPTDIVDKNGGKSVIIATASVIKFEEALEAAGITVPTTDAVKSLLTKPTRYQDMNKGDN</sequence>
<accession>A0ABQ9FJD1</accession>
<dbReference type="Gene3D" id="3.40.50.1100">
    <property type="match status" value="2"/>
</dbReference>